<dbReference type="PANTHER" id="PTHR32060">
    <property type="entry name" value="TAIL-SPECIFIC PROTEASE"/>
    <property type="match status" value="1"/>
</dbReference>
<dbReference type="InterPro" id="IPR005151">
    <property type="entry name" value="Tail-specific_protease"/>
</dbReference>
<dbReference type="InterPro" id="IPR029045">
    <property type="entry name" value="ClpP/crotonase-like_dom_sf"/>
</dbReference>
<keyword evidence="2" id="KW-0378">Hydrolase</keyword>
<protein>
    <submittedName>
        <fullName evidence="2">Putative CtpA-like serine protease</fullName>
        <ecNumber evidence="2">3.4.21.-</ecNumber>
    </submittedName>
</protein>
<dbReference type="SMART" id="SM00245">
    <property type="entry name" value="TSPc"/>
    <property type="match status" value="1"/>
</dbReference>
<dbReference type="GO" id="GO:0030288">
    <property type="term" value="C:outer membrane-bounded periplasmic space"/>
    <property type="evidence" value="ECO:0007669"/>
    <property type="project" value="TreeGrafter"/>
</dbReference>
<feature type="domain" description="Tail specific protease" evidence="1">
    <location>
        <begin position="188"/>
        <end position="402"/>
    </location>
</feature>
<organism evidence="2">
    <name type="scientific">termite gut metagenome</name>
    <dbReference type="NCBI Taxonomy" id="433724"/>
    <lineage>
        <taxon>unclassified sequences</taxon>
        <taxon>metagenomes</taxon>
        <taxon>organismal metagenomes</taxon>
    </lineage>
</organism>
<dbReference type="Gene3D" id="3.90.226.10">
    <property type="entry name" value="2-enoyl-CoA Hydratase, Chain A, domain 1"/>
    <property type="match status" value="1"/>
</dbReference>
<dbReference type="GO" id="GO:0007165">
    <property type="term" value="P:signal transduction"/>
    <property type="evidence" value="ECO:0007669"/>
    <property type="project" value="TreeGrafter"/>
</dbReference>
<sequence>MNPYYMNWKIIRVIFICLLFNACVPEDRREEYDSYTGVQKWVEGIMRDDYYWYEDMPEVTKLNFFNDPNTFFQSLLSQNDGKQRNGTHYYYSVLEDLSETNTRGIQQADYSYGFEFKVFRMGNENEFAALILYVVPDSPAEKAGLKRGQWIFDINGKFLSEQNYTALLGGEATRFGISSRSENGFAPIKSYSIETARKIDENPILYYQVYSSANHDGKRIGYLVYNHFSAGATDDDTAYDDQLRKLSHEYKNNGVNEFVLDLRYNNGGLLTSAELLCAILAPESILEKSLGYIEYNDKKKPQIQNLALSSSILNGGANLNLNTVYILTSEFSASASEMVINCLSPYMKVVLIGMQTEGKNVGSIAYKNDKLNWELRPIICKIYNSENQSDYAEGFAPDYVLDESSDTNMYRFLELGNPDELLLNTALQLISGTYEEAEKLSSVSRSPIGKLTPIHCSLDKKATNGVVIQ</sequence>
<reference evidence="2" key="1">
    <citation type="submission" date="2019-03" db="EMBL/GenBank/DDBJ databases">
        <title>Single cell metagenomics reveals metabolic interactions within the superorganism composed of flagellate Streblomastix strix and complex community of Bacteroidetes bacteria on its surface.</title>
        <authorList>
            <person name="Treitli S.C."/>
            <person name="Kolisko M."/>
            <person name="Husnik F."/>
            <person name="Keeling P."/>
            <person name="Hampl V."/>
        </authorList>
    </citation>
    <scope>NUCLEOTIDE SEQUENCE</scope>
    <source>
        <strain evidence="2">STM</strain>
    </source>
</reference>
<dbReference type="Pfam" id="PF17820">
    <property type="entry name" value="PDZ_6"/>
    <property type="match status" value="1"/>
</dbReference>
<dbReference type="CDD" id="cd07561">
    <property type="entry name" value="Peptidase_S41_CPP_like"/>
    <property type="match status" value="1"/>
</dbReference>
<dbReference type="SUPFAM" id="SSF52096">
    <property type="entry name" value="ClpP/crotonase"/>
    <property type="match status" value="1"/>
</dbReference>
<dbReference type="InterPro" id="IPR041489">
    <property type="entry name" value="PDZ_6"/>
</dbReference>
<evidence type="ECO:0000259" key="1">
    <source>
        <dbReference type="SMART" id="SM00245"/>
    </source>
</evidence>
<dbReference type="Pfam" id="PF03572">
    <property type="entry name" value="Peptidase_S41"/>
    <property type="match status" value="1"/>
</dbReference>
<keyword evidence="2" id="KW-0645">Protease</keyword>
<gene>
    <name evidence="2" type="ORF">EZS27_017572</name>
</gene>
<dbReference type="AlphaFoldDB" id="A0A5J4RK89"/>
<dbReference type="InterPro" id="IPR041613">
    <property type="entry name" value="Pept_S41_N"/>
</dbReference>
<dbReference type="PANTHER" id="PTHR32060:SF30">
    <property type="entry name" value="CARBOXY-TERMINAL PROCESSING PROTEASE CTPA"/>
    <property type="match status" value="1"/>
</dbReference>
<dbReference type="SUPFAM" id="SSF50156">
    <property type="entry name" value="PDZ domain-like"/>
    <property type="match status" value="1"/>
</dbReference>
<accession>A0A5J4RK89</accession>
<evidence type="ECO:0000313" key="2">
    <source>
        <dbReference type="EMBL" id="KAA6334078.1"/>
    </source>
</evidence>
<dbReference type="GO" id="GO:0006508">
    <property type="term" value="P:proteolysis"/>
    <property type="evidence" value="ECO:0007669"/>
    <property type="project" value="UniProtKB-KW"/>
</dbReference>
<dbReference type="Gene3D" id="2.30.42.10">
    <property type="match status" value="1"/>
</dbReference>
<name>A0A5J4RK89_9ZZZZ</name>
<dbReference type="Pfam" id="PF18294">
    <property type="entry name" value="Pept_S41_N"/>
    <property type="match status" value="1"/>
</dbReference>
<dbReference type="GO" id="GO:0008236">
    <property type="term" value="F:serine-type peptidase activity"/>
    <property type="evidence" value="ECO:0007669"/>
    <property type="project" value="InterPro"/>
</dbReference>
<proteinExistence type="predicted"/>
<dbReference type="EMBL" id="SNRY01001037">
    <property type="protein sequence ID" value="KAA6334078.1"/>
    <property type="molecule type" value="Genomic_DNA"/>
</dbReference>
<dbReference type="EC" id="3.4.21.-" evidence="2"/>
<dbReference type="GO" id="GO:0004175">
    <property type="term" value="F:endopeptidase activity"/>
    <property type="evidence" value="ECO:0007669"/>
    <property type="project" value="TreeGrafter"/>
</dbReference>
<dbReference type="Gene3D" id="3.30.750.170">
    <property type="match status" value="1"/>
</dbReference>
<dbReference type="InterPro" id="IPR036034">
    <property type="entry name" value="PDZ_sf"/>
</dbReference>
<comment type="caution">
    <text evidence="2">The sequence shown here is derived from an EMBL/GenBank/DDBJ whole genome shotgun (WGS) entry which is preliminary data.</text>
</comment>